<feature type="compositionally biased region" description="Basic residues" evidence="1">
    <location>
        <begin position="775"/>
        <end position="784"/>
    </location>
</feature>
<dbReference type="InterPro" id="IPR001623">
    <property type="entry name" value="DnaJ_domain"/>
</dbReference>
<comment type="caution">
    <text evidence="3">The sequence shown here is derived from an EMBL/GenBank/DDBJ whole genome shotgun (WGS) entry which is preliminary data.</text>
</comment>
<gene>
    <name evidence="3" type="ORF">SAY87_003406</name>
</gene>
<keyword evidence="4" id="KW-1185">Reference proteome</keyword>
<feature type="domain" description="J" evidence="2">
    <location>
        <begin position="89"/>
        <end position="153"/>
    </location>
</feature>
<feature type="compositionally biased region" description="Polar residues" evidence="1">
    <location>
        <begin position="395"/>
        <end position="404"/>
    </location>
</feature>
<dbReference type="PROSITE" id="PS50076">
    <property type="entry name" value="DNAJ_2"/>
    <property type="match status" value="1"/>
</dbReference>
<feature type="compositionally biased region" description="Polar residues" evidence="1">
    <location>
        <begin position="260"/>
        <end position="276"/>
    </location>
</feature>
<name>A0AAN7KRB6_9MYRT</name>
<dbReference type="PANTHER" id="PTHR45089:SF42">
    <property type="entry name" value="J DOMAIN-CONTAINING PROTEIN"/>
    <property type="match status" value="1"/>
</dbReference>
<feature type="region of interest" description="Disordered" evidence="1">
    <location>
        <begin position="222"/>
        <end position="426"/>
    </location>
</feature>
<reference evidence="3 4" key="1">
    <citation type="journal article" date="2023" name="Hortic Res">
        <title>Pangenome of water caltrop reveals structural variations and asymmetric subgenome divergence after allopolyploidization.</title>
        <authorList>
            <person name="Zhang X."/>
            <person name="Chen Y."/>
            <person name="Wang L."/>
            <person name="Yuan Y."/>
            <person name="Fang M."/>
            <person name="Shi L."/>
            <person name="Lu R."/>
            <person name="Comes H.P."/>
            <person name="Ma Y."/>
            <person name="Chen Y."/>
            <person name="Huang G."/>
            <person name="Zhou Y."/>
            <person name="Zheng Z."/>
            <person name="Qiu Y."/>
        </authorList>
    </citation>
    <scope>NUCLEOTIDE SEQUENCE [LARGE SCALE GENOMIC DNA]</scope>
    <source>
        <tissue evidence="3">Roots</tissue>
    </source>
</reference>
<evidence type="ECO:0000313" key="4">
    <source>
        <dbReference type="Proteomes" id="UP001345219"/>
    </source>
</evidence>
<dbReference type="Proteomes" id="UP001345219">
    <property type="component" value="Chromosome 3"/>
</dbReference>
<accession>A0AAN7KRB6</accession>
<feature type="compositionally biased region" description="Basic and acidic residues" evidence="1">
    <location>
        <begin position="666"/>
        <end position="675"/>
    </location>
</feature>
<dbReference type="Pfam" id="PF00226">
    <property type="entry name" value="DnaJ"/>
    <property type="match status" value="1"/>
</dbReference>
<feature type="compositionally biased region" description="Basic and acidic residues" evidence="1">
    <location>
        <begin position="236"/>
        <end position="245"/>
    </location>
</feature>
<dbReference type="AlphaFoldDB" id="A0AAN7KRB6"/>
<dbReference type="Pfam" id="PF11926">
    <property type="entry name" value="DUF3444"/>
    <property type="match status" value="1"/>
</dbReference>
<organism evidence="3 4">
    <name type="scientific">Trapa incisa</name>
    <dbReference type="NCBI Taxonomy" id="236973"/>
    <lineage>
        <taxon>Eukaryota</taxon>
        <taxon>Viridiplantae</taxon>
        <taxon>Streptophyta</taxon>
        <taxon>Embryophyta</taxon>
        <taxon>Tracheophyta</taxon>
        <taxon>Spermatophyta</taxon>
        <taxon>Magnoliopsida</taxon>
        <taxon>eudicotyledons</taxon>
        <taxon>Gunneridae</taxon>
        <taxon>Pentapetalae</taxon>
        <taxon>rosids</taxon>
        <taxon>malvids</taxon>
        <taxon>Myrtales</taxon>
        <taxon>Lythraceae</taxon>
        <taxon>Trapa</taxon>
    </lineage>
</organism>
<evidence type="ECO:0000259" key="2">
    <source>
        <dbReference type="PROSITE" id="PS50076"/>
    </source>
</evidence>
<dbReference type="Gene3D" id="1.10.287.110">
    <property type="entry name" value="DnaJ domain"/>
    <property type="match status" value="1"/>
</dbReference>
<feature type="compositionally biased region" description="Basic residues" evidence="1">
    <location>
        <begin position="352"/>
        <end position="363"/>
    </location>
</feature>
<feature type="compositionally biased region" description="Polar residues" evidence="1">
    <location>
        <begin position="707"/>
        <end position="731"/>
    </location>
</feature>
<feature type="compositionally biased region" description="Polar residues" evidence="1">
    <location>
        <begin position="738"/>
        <end position="756"/>
    </location>
</feature>
<feature type="compositionally biased region" description="Polar residues" evidence="1">
    <location>
        <begin position="411"/>
        <end position="422"/>
    </location>
</feature>
<dbReference type="CDD" id="cd06257">
    <property type="entry name" value="DnaJ"/>
    <property type="match status" value="1"/>
</dbReference>
<feature type="compositionally biased region" description="Low complexity" evidence="1">
    <location>
        <begin position="330"/>
        <end position="339"/>
    </location>
</feature>
<evidence type="ECO:0000313" key="3">
    <source>
        <dbReference type="EMBL" id="KAK4768265.1"/>
    </source>
</evidence>
<dbReference type="PRINTS" id="PR00625">
    <property type="entry name" value="JDOMAIN"/>
</dbReference>
<sequence>MGYETVWTFDLNMKLAGDDRTRNMECNKEEALRAKEMAEIRLAKGEFSGALRVAQRAQRLFPELENISQLLAVCEVHTSAEKMFGSEKDWYGVLQIEKTADEMAIMKQYRKLALLLHPDKNKFAGSEAAFKLIGEAKRILSDREKRSLYDIKLRSFSNNGQQYMPPYVPNKKSVAVPRKVESFLTVCSTCRVEHWYLKELLGREVRCQTCRTLFKAYENGKETGATTSSHRGSGAARKESFHDAPPKAAKGAGYHYNPVSKVSSDNNSCLKSQKGVNVTAKEGDRKDGIGSMPKVTRKVENTSNSKTNSRKRQRNDHTAGSGITSEKVNGEANVENVGNPDQSGCDPNLFHPSRKSTRQKQHVSHNENMQFEDVDHLVSPNKSRTSDAGKDGSYVQENVGSSATTEDKSNVKSTGSNDGATSDDNKAASPMVLSCPDAEFCDFEKHKEEGCFAVNQVWAIYDECDGMPRYYAQVRKVLSPGFKLKIVWFEADPYAKDQDEVNWCLANLPVACGRYSFGGSEVTEDRLMFSHQIMYSNVARRGTFLIYPRKGETWALFMNWDIKWSLEPEKHSSFRYEFVEVLSDFVEGSGITVAYLDKVKGFVSLFQPTEANSFQIPRTELYRFSHRIPSFRITNEGMGVPEGSFEFDPASLPSEIFAPCVGNSRKNNDSHDDGGHSGGGCSSSASQDKTQPPKPSEEIKSPRKSNFEGQPSTVRRSPRGSSKLPQVNSDSTAKEDQFTNIEEAQEDNSTYHSKLNSPIKHMRNGVDRDTLPVRRSPRSLHKSE</sequence>
<proteinExistence type="predicted"/>
<dbReference type="InterPro" id="IPR024593">
    <property type="entry name" value="DUF3444"/>
</dbReference>
<dbReference type="PANTHER" id="PTHR45089">
    <property type="entry name" value="DNAJ HEAT SHOCK AMINO-TERMINAL DOMAIN PROTEIN-RELATED"/>
    <property type="match status" value="1"/>
</dbReference>
<dbReference type="SMART" id="SM00271">
    <property type="entry name" value="DnaJ"/>
    <property type="match status" value="1"/>
</dbReference>
<dbReference type="InterPro" id="IPR036869">
    <property type="entry name" value="J_dom_sf"/>
</dbReference>
<dbReference type="SUPFAM" id="SSF46565">
    <property type="entry name" value="Chaperone J-domain"/>
    <property type="match status" value="1"/>
</dbReference>
<dbReference type="EMBL" id="JAXIOK010000006">
    <property type="protein sequence ID" value="KAK4768265.1"/>
    <property type="molecule type" value="Genomic_DNA"/>
</dbReference>
<protein>
    <recommendedName>
        <fullName evidence="2">J domain-containing protein</fullName>
    </recommendedName>
</protein>
<feature type="region of interest" description="Disordered" evidence="1">
    <location>
        <begin position="663"/>
        <end position="784"/>
    </location>
</feature>
<evidence type="ECO:0000256" key="1">
    <source>
        <dbReference type="SAM" id="MobiDB-lite"/>
    </source>
</evidence>